<feature type="transmembrane region" description="Helical" evidence="1">
    <location>
        <begin position="6"/>
        <end position="22"/>
    </location>
</feature>
<gene>
    <name evidence="2" type="ORF">R28058_11861</name>
</gene>
<dbReference type="RefSeq" id="WP_055341777.1">
    <property type="nucleotide sequence ID" value="NZ_CDNI01000003.1"/>
</dbReference>
<dbReference type="InterPro" id="IPR017259">
    <property type="entry name" value="UCP037672"/>
</dbReference>
<evidence type="ECO:0000256" key="1">
    <source>
        <dbReference type="SAM" id="Phobius"/>
    </source>
</evidence>
<feature type="transmembrane region" description="Helical" evidence="1">
    <location>
        <begin position="53"/>
        <end position="74"/>
    </location>
</feature>
<sequence length="107" mass="12608">MLNVAFYMSFALFLLSIVFFIFKDKSVILIQGYYFISKNQRDLYDEIKLSKDYGLILFKNGLIILIGALGYIFISKPILWIAFAIWIIYFVKTLVTFSFDKYKLNKS</sequence>
<dbReference type="AlphaFoldDB" id="A0A0C7R2M7"/>
<dbReference type="Proteomes" id="UP000049127">
    <property type="component" value="Unassembled WGS sequence"/>
</dbReference>
<feature type="transmembrane region" description="Helical" evidence="1">
    <location>
        <begin position="80"/>
        <end position="99"/>
    </location>
</feature>
<dbReference type="Pfam" id="PF12650">
    <property type="entry name" value="DUF3784"/>
    <property type="match status" value="1"/>
</dbReference>
<organism evidence="2 3">
    <name type="scientific">Paraclostridium sordellii</name>
    <name type="common">Clostridium sordellii</name>
    <dbReference type="NCBI Taxonomy" id="1505"/>
    <lineage>
        <taxon>Bacteria</taxon>
        <taxon>Bacillati</taxon>
        <taxon>Bacillota</taxon>
        <taxon>Clostridia</taxon>
        <taxon>Peptostreptococcales</taxon>
        <taxon>Peptostreptococcaceae</taxon>
        <taxon>Paraclostridium</taxon>
    </lineage>
</organism>
<accession>A0A0C7R2M7</accession>
<evidence type="ECO:0000313" key="3">
    <source>
        <dbReference type="Proteomes" id="UP000049127"/>
    </source>
</evidence>
<dbReference type="OrthoDB" id="1752884at2"/>
<evidence type="ECO:0000313" key="2">
    <source>
        <dbReference type="EMBL" id="CEQ03453.1"/>
    </source>
</evidence>
<dbReference type="EMBL" id="CEKZ01000003">
    <property type="protein sequence ID" value="CEQ03453.1"/>
    <property type="molecule type" value="Genomic_DNA"/>
</dbReference>
<keyword evidence="1" id="KW-0812">Transmembrane</keyword>
<name>A0A0C7R2M7_PARSO</name>
<keyword evidence="1" id="KW-0472">Membrane</keyword>
<protein>
    <submittedName>
        <fullName evidence="2">Domain of uncharacterized function (DUF3784)</fullName>
    </submittedName>
</protein>
<reference evidence="3" key="1">
    <citation type="submission" date="2015-01" db="EMBL/GenBank/DDBJ databases">
        <authorList>
            <person name="Aslett M.A."/>
            <person name="De Silva N."/>
        </authorList>
    </citation>
    <scope>NUCLEOTIDE SEQUENCE [LARGE SCALE GENOMIC DNA]</scope>
    <source>
        <strain evidence="3">R28058</strain>
    </source>
</reference>
<proteinExistence type="predicted"/>
<keyword evidence="1" id="KW-1133">Transmembrane helix</keyword>